<keyword evidence="6 9" id="KW-1133">Transmembrane helix</keyword>
<keyword evidence="4 9" id="KW-0812">Transmembrane</keyword>
<evidence type="ECO:0000256" key="2">
    <source>
        <dbReference type="ARBA" id="ARBA00022448"/>
    </source>
</evidence>
<evidence type="ECO:0000256" key="7">
    <source>
        <dbReference type="ARBA" id="ARBA00023010"/>
    </source>
</evidence>
<comment type="function">
    <text evidence="9">Part of the twin-arginine translocation (Tat) system that transports large folded proteins containing a characteristic twin-arginine motif in their signal peptide across membranes. Together with TatC, TatB is part of a receptor directly interacting with Tat signal peptides. TatB may form an oligomeric binding site that transiently accommodates folded Tat precursor proteins before their translocation.</text>
</comment>
<accession>H5TEW8</accession>
<dbReference type="PANTHER" id="PTHR33162:SF1">
    <property type="entry name" value="SEC-INDEPENDENT PROTEIN TRANSLOCASE PROTEIN TATA, CHLOROPLASTIC"/>
    <property type="match status" value="1"/>
</dbReference>
<dbReference type="PANTHER" id="PTHR33162">
    <property type="entry name" value="SEC-INDEPENDENT PROTEIN TRANSLOCASE PROTEIN TATA, CHLOROPLASTIC"/>
    <property type="match status" value="1"/>
</dbReference>
<dbReference type="eggNOG" id="COG1826">
    <property type="taxonomic scope" value="Bacteria"/>
</dbReference>
<evidence type="ECO:0000256" key="1">
    <source>
        <dbReference type="ARBA" id="ARBA00004167"/>
    </source>
</evidence>
<comment type="subcellular location">
    <subcellularLocation>
        <location evidence="9">Cell membrane</location>
        <topology evidence="9">Single-pass membrane protein</topology>
    </subcellularLocation>
    <subcellularLocation>
        <location evidence="1">Membrane</location>
        <topology evidence="1">Single-pass membrane protein</topology>
    </subcellularLocation>
</comment>
<comment type="caution">
    <text evidence="11">The sequence shown here is derived from an EMBL/GenBank/DDBJ whole genome shotgun (WGS) entry which is preliminary data.</text>
</comment>
<dbReference type="Gene3D" id="1.20.5.3310">
    <property type="match status" value="1"/>
</dbReference>
<dbReference type="PRINTS" id="PR01506">
    <property type="entry name" value="TATBPROTEIN"/>
</dbReference>
<keyword evidence="3 9" id="KW-1003">Cell membrane</keyword>
<dbReference type="InterPro" id="IPR003369">
    <property type="entry name" value="TatA/B/E"/>
</dbReference>
<evidence type="ECO:0000256" key="4">
    <source>
        <dbReference type="ARBA" id="ARBA00022692"/>
    </source>
</evidence>
<evidence type="ECO:0000256" key="5">
    <source>
        <dbReference type="ARBA" id="ARBA00022927"/>
    </source>
</evidence>
<evidence type="ECO:0000313" key="12">
    <source>
        <dbReference type="Proteomes" id="UP000053586"/>
    </source>
</evidence>
<dbReference type="Proteomes" id="UP000053586">
    <property type="component" value="Unassembled WGS sequence"/>
</dbReference>
<organism evidence="11 12">
    <name type="scientific">Glaciecola punicea ACAM 611</name>
    <dbReference type="NCBI Taxonomy" id="1121923"/>
    <lineage>
        <taxon>Bacteria</taxon>
        <taxon>Pseudomonadati</taxon>
        <taxon>Pseudomonadota</taxon>
        <taxon>Gammaproteobacteria</taxon>
        <taxon>Alteromonadales</taxon>
        <taxon>Alteromonadaceae</taxon>
        <taxon>Glaciecola</taxon>
    </lineage>
</organism>
<dbReference type="EMBL" id="BAET01000033">
    <property type="protein sequence ID" value="GAB56895.1"/>
    <property type="molecule type" value="Genomic_DNA"/>
</dbReference>
<feature type="compositionally biased region" description="Polar residues" evidence="10">
    <location>
        <begin position="136"/>
        <end position="184"/>
    </location>
</feature>
<keyword evidence="12" id="KW-1185">Reference proteome</keyword>
<dbReference type="GO" id="GO:0008320">
    <property type="term" value="F:protein transmembrane transporter activity"/>
    <property type="evidence" value="ECO:0007669"/>
    <property type="project" value="UniProtKB-UniRule"/>
</dbReference>
<reference evidence="11 12" key="1">
    <citation type="journal article" date="2012" name="J. Bacteriol.">
        <title>Genome sequence of proteorhodopsin-containing sea ice bacterium Glaciecola punicea ACAM 611T.</title>
        <authorList>
            <person name="Qin Q.-L."/>
            <person name="Xie B.-B."/>
            <person name="Shu Y.-L."/>
            <person name="Rong J.-C."/>
            <person name="Zhao D.-L."/>
            <person name="Zhang X.-Y."/>
            <person name="Chen X.-L."/>
            <person name="Zhou B.-C."/>
            <person name="Zhanga Y.-Z."/>
        </authorList>
    </citation>
    <scope>NUCLEOTIDE SEQUENCE [LARGE SCALE GENOMIC DNA]</scope>
    <source>
        <strain evidence="11 12">ACAM 611</strain>
    </source>
</reference>
<dbReference type="NCBIfam" id="TIGR01410">
    <property type="entry name" value="tatB"/>
    <property type="match status" value="1"/>
</dbReference>
<comment type="similarity">
    <text evidence="9">Belongs to the TatB family.</text>
</comment>
<keyword evidence="2 9" id="KW-0813">Transport</keyword>
<comment type="subunit">
    <text evidence="9">The Tat system comprises two distinct complexes: a TatABC complex, containing multiple copies of TatA, TatB and TatC subunits, and a separate TatA complex, containing only TatA subunits. Substrates initially bind to the TatABC complex, which probably triggers association of the separate TatA complex to form the active translocon.</text>
</comment>
<keyword evidence="5 9" id="KW-0653">Protein transport</keyword>
<keyword evidence="8 9" id="KW-0472">Membrane</keyword>
<feature type="region of interest" description="Disordered" evidence="10">
    <location>
        <begin position="90"/>
        <end position="194"/>
    </location>
</feature>
<evidence type="ECO:0000256" key="8">
    <source>
        <dbReference type="ARBA" id="ARBA00023136"/>
    </source>
</evidence>
<evidence type="ECO:0000256" key="9">
    <source>
        <dbReference type="HAMAP-Rule" id="MF_00237"/>
    </source>
</evidence>
<name>H5TEW8_9ALTE</name>
<dbReference type="STRING" id="56804.BAE46_02740"/>
<dbReference type="HAMAP" id="MF_00237">
    <property type="entry name" value="TatB"/>
    <property type="match status" value="1"/>
</dbReference>
<protein>
    <recommendedName>
        <fullName evidence="9">Sec-independent protein translocase protein TatB</fullName>
    </recommendedName>
</protein>
<sequence length="194" mass="20940">MFDIGFWEMLVIGVMALVVLGPERLPGAIRSLISGIRSVKELANGFKQEVASHLDAHELHTNLKKAESLGMESLGKDLQKSVNELKQAAASVRKPYKNKTMQSSQQLTQSQRGNKEQDTGSQQDADAHQDTDAQHVTANQNSSVEPSVVDSKSNNTNDASLIDTNDSSITPNAPSKASKASENLVTKPLGKTDE</sequence>
<dbReference type="GO" id="GO:0043953">
    <property type="term" value="P:protein transport by the Tat complex"/>
    <property type="evidence" value="ECO:0007669"/>
    <property type="project" value="UniProtKB-UniRule"/>
</dbReference>
<dbReference type="Pfam" id="PF02416">
    <property type="entry name" value="TatA_B_E"/>
    <property type="match status" value="1"/>
</dbReference>
<reference evidence="11 12" key="2">
    <citation type="journal article" date="2017" name="Antonie Van Leeuwenhoek">
        <title>Rhizobium rhizosphaerae sp. nov., a novel species isolated from rice rhizosphere.</title>
        <authorList>
            <person name="Zhao J.J."/>
            <person name="Zhang J."/>
            <person name="Zhang R.J."/>
            <person name="Zhang C.W."/>
            <person name="Yin H.Q."/>
            <person name="Zhang X.X."/>
        </authorList>
    </citation>
    <scope>NUCLEOTIDE SEQUENCE [LARGE SCALE GENOMIC DNA]</scope>
    <source>
        <strain evidence="11 12">ACAM 611</strain>
    </source>
</reference>
<dbReference type="OrthoDB" id="9816005at2"/>
<keyword evidence="7 9" id="KW-0811">Translocation</keyword>
<evidence type="ECO:0000313" key="11">
    <source>
        <dbReference type="EMBL" id="GAB56895.1"/>
    </source>
</evidence>
<dbReference type="AlphaFoldDB" id="H5TEW8"/>
<dbReference type="InterPro" id="IPR018448">
    <property type="entry name" value="TatB"/>
</dbReference>
<dbReference type="GO" id="GO:0033281">
    <property type="term" value="C:TAT protein transport complex"/>
    <property type="evidence" value="ECO:0007669"/>
    <property type="project" value="UniProtKB-UniRule"/>
</dbReference>
<gene>
    <name evidence="9 11" type="primary">tatB</name>
    <name evidence="11" type="ORF">GPUN_2781</name>
</gene>
<evidence type="ECO:0000256" key="6">
    <source>
        <dbReference type="ARBA" id="ARBA00022989"/>
    </source>
</evidence>
<feature type="compositionally biased region" description="Low complexity" evidence="10">
    <location>
        <begin position="102"/>
        <end position="111"/>
    </location>
</feature>
<evidence type="ECO:0000256" key="10">
    <source>
        <dbReference type="SAM" id="MobiDB-lite"/>
    </source>
</evidence>
<proteinExistence type="inferred from homology"/>
<evidence type="ECO:0000256" key="3">
    <source>
        <dbReference type="ARBA" id="ARBA00022475"/>
    </source>
</evidence>